<dbReference type="EC" id="2.4.1.17" evidence="2"/>
<gene>
    <name evidence="8" type="ORF">NBR_LOCUS9118</name>
</gene>
<proteinExistence type="inferred from homology"/>
<keyword evidence="5" id="KW-0732">Signal</keyword>
<reference evidence="10" key="1">
    <citation type="submission" date="2016-04" db="UniProtKB">
        <authorList>
            <consortium name="WormBaseParasite"/>
        </authorList>
    </citation>
    <scope>IDENTIFICATION</scope>
</reference>
<evidence type="ECO:0000256" key="1">
    <source>
        <dbReference type="ARBA" id="ARBA00009995"/>
    </source>
</evidence>
<dbReference type="GO" id="GO:0005892">
    <property type="term" value="C:acetylcholine-gated channel complex"/>
    <property type="evidence" value="ECO:0007669"/>
    <property type="project" value="InterPro"/>
</dbReference>
<dbReference type="SUPFAM" id="SSF53756">
    <property type="entry name" value="UDP-Glycosyltransferase/glycogen phosphorylase"/>
    <property type="match status" value="1"/>
</dbReference>
<dbReference type="PANTHER" id="PTHR48043:SF62">
    <property type="entry name" value="GLUCURONOSYLTRANSFERASE"/>
    <property type="match status" value="1"/>
</dbReference>
<evidence type="ECO:0000256" key="3">
    <source>
        <dbReference type="ARBA" id="ARBA00022676"/>
    </source>
</evidence>
<keyword evidence="9" id="KW-1185">Reference proteome</keyword>
<organism evidence="10">
    <name type="scientific">Nippostrongylus brasiliensis</name>
    <name type="common">Rat hookworm</name>
    <dbReference type="NCBI Taxonomy" id="27835"/>
    <lineage>
        <taxon>Eukaryota</taxon>
        <taxon>Metazoa</taxon>
        <taxon>Ecdysozoa</taxon>
        <taxon>Nematoda</taxon>
        <taxon>Chromadorea</taxon>
        <taxon>Rhabditida</taxon>
        <taxon>Rhabditina</taxon>
        <taxon>Rhabditomorpha</taxon>
        <taxon>Strongyloidea</taxon>
        <taxon>Heligmosomidae</taxon>
        <taxon>Nippostrongylus</taxon>
    </lineage>
</organism>
<dbReference type="InterPro" id="IPR002213">
    <property type="entry name" value="UDP_glucos_trans"/>
</dbReference>
<dbReference type="Proteomes" id="UP000271162">
    <property type="component" value="Unassembled WGS sequence"/>
</dbReference>
<name>A0A158QYW4_NIPBR</name>
<dbReference type="Gene3D" id="3.40.50.2000">
    <property type="entry name" value="Glycogen Phosphorylase B"/>
    <property type="match status" value="1"/>
</dbReference>
<feature type="transmembrane region" description="Helical" evidence="7">
    <location>
        <begin position="6"/>
        <end position="24"/>
    </location>
</feature>
<keyword evidence="7" id="KW-0812">Transmembrane</keyword>
<dbReference type="PANTHER" id="PTHR48043">
    <property type="entry name" value="EG:EG0003.4 PROTEIN-RELATED"/>
    <property type="match status" value="1"/>
</dbReference>
<evidence type="ECO:0000313" key="8">
    <source>
        <dbReference type="EMBL" id="VDL72707.1"/>
    </source>
</evidence>
<reference evidence="8 9" key="2">
    <citation type="submission" date="2018-11" db="EMBL/GenBank/DDBJ databases">
        <authorList>
            <consortium name="Pathogen Informatics"/>
        </authorList>
    </citation>
    <scope>NUCLEOTIDE SEQUENCE [LARGE SCALE GENOMIC DNA]</scope>
</reference>
<evidence type="ECO:0000313" key="10">
    <source>
        <dbReference type="WBParaSite" id="NBR_0000911701-mRNA-1"/>
    </source>
</evidence>
<dbReference type="Pfam" id="PF17175">
    <property type="entry name" value="MOLO1"/>
    <property type="match status" value="1"/>
</dbReference>
<dbReference type="AlphaFoldDB" id="A0A158QYW4"/>
<keyword evidence="7" id="KW-1133">Transmembrane helix</keyword>
<dbReference type="STRING" id="27835.A0A158QYW4"/>
<dbReference type="WBParaSite" id="NBR_0000911701-mRNA-1">
    <property type="protein sequence ID" value="NBR_0000911701-mRNA-1"/>
    <property type="gene ID" value="NBR_0000911701"/>
</dbReference>
<dbReference type="Pfam" id="PF00201">
    <property type="entry name" value="UDPGT"/>
    <property type="match status" value="1"/>
</dbReference>
<evidence type="ECO:0000256" key="5">
    <source>
        <dbReference type="ARBA" id="ARBA00022729"/>
    </source>
</evidence>
<sequence length="626" mass="71230">MAAMLTSLSATIVIFILPYIVIAYDEYTPETFPDSIEQPAACGMREASFICDPSGVLNRTNLLSNHQLLEKALIEVRQITKCTCSPMDSGVCDDAHRGFTMSVAVVRRMKLDNDQRSPTMTGAAAEIFADILRKRQRREERFKKGDYTDGLRYMIESYTTLLKGETLNLDEGRFKFLSQWWIIAIGAVIAVFLLALFVFIVYRCVRLVTMQLCLLLVLFVDCAFGAKILLISMPQGRSHTGSFMALINRLKQEGHHHVSLYMESYPNETTFGLEDLFPFFYGSDSCDIVLKEHRDYFNRMANMEFDLILTDSLFAVCGYGIATLNKVIFLHLRGAINISSTALNFALTPRHFMPNHDVEFKPDHFYYRLKGTIEWISNFVISGVITGERMKMALAPVLPSFSVILVHIFCLYFYFFQLLEYGAYCPTPRSLSGKLLDFVSDPHSKGTILVAFGTVINWKSVPSEKFDAIFETLNSLTDYRIVWSYNGEKIDTKPHIYTSSWIPQVDVLFDSRTVLFFSHGGLKSVKEATCASVPSVFMPMFAEQVRNGWMAKNNVSQLFMLFFNASAYVKYKYSESVLGYAFLQTQRARPLFSTIKSFILSLKESITSIGYCDMVDDYLSISTREQ</sequence>
<protein>
    <recommendedName>
        <fullName evidence="2">glucuronosyltransferase</fullName>
        <ecNumber evidence="2">2.4.1.17</ecNumber>
    </recommendedName>
</protein>
<dbReference type="CDD" id="cd03784">
    <property type="entry name" value="GT1_Gtf-like"/>
    <property type="match status" value="1"/>
</dbReference>
<evidence type="ECO:0000313" key="9">
    <source>
        <dbReference type="Proteomes" id="UP000271162"/>
    </source>
</evidence>
<comment type="similarity">
    <text evidence="1">Belongs to the UDP-glycosyltransferase family.</text>
</comment>
<feature type="transmembrane region" description="Helical" evidence="7">
    <location>
        <begin position="180"/>
        <end position="202"/>
    </location>
</feature>
<keyword evidence="4" id="KW-0808">Transferase</keyword>
<keyword evidence="7" id="KW-0472">Membrane</keyword>
<evidence type="ECO:0000256" key="4">
    <source>
        <dbReference type="ARBA" id="ARBA00022679"/>
    </source>
</evidence>
<dbReference type="EMBL" id="UYSL01020095">
    <property type="protein sequence ID" value="VDL72707.1"/>
    <property type="molecule type" value="Genomic_DNA"/>
</dbReference>
<evidence type="ECO:0000256" key="7">
    <source>
        <dbReference type="SAM" id="Phobius"/>
    </source>
</evidence>
<dbReference type="GO" id="GO:0015020">
    <property type="term" value="F:glucuronosyltransferase activity"/>
    <property type="evidence" value="ECO:0007669"/>
    <property type="project" value="UniProtKB-EC"/>
</dbReference>
<dbReference type="InterPro" id="IPR050271">
    <property type="entry name" value="UDP-glycosyltransferase"/>
</dbReference>
<feature type="transmembrane region" description="Helical" evidence="7">
    <location>
        <begin position="208"/>
        <end position="230"/>
    </location>
</feature>
<dbReference type="InterPro" id="IPR033438">
    <property type="entry name" value="MOLO1"/>
</dbReference>
<evidence type="ECO:0000256" key="2">
    <source>
        <dbReference type="ARBA" id="ARBA00012544"/>
    </source>
</evidence>
<comment type="catalytic activity">
    <reaction evidence="6">
        <text>glucuronate acceptor + UDP-alpha-D-glucuronate = acceptor beta-D-glucuronoside + UDP + H(+)</text>
        <dbReference type="Rhea" id="RHEA:21032"/>
        <dbReference type="ChEBI" id="CHEBI:15378"/>
        <dbReference type="ChEBI" id="CHEBI:58052"/>
        <dbReference type="ChEBI" id="CHEBI:58223"/>
        <dbReference type="ChEBI" id="CHEBI:132367"/>
        <dbReference type="ChEBI" id="CHEBI:132368"/>
        <dbReference type="EC" id="2.4.1.17"/>
    </reaction>
</comment>
<keyword evidence="3" id="KW-0328">Glycosyltransferase</keyword>
<feature type="transmembrane region" description="Helical" evidence="7">
    <location>
        <begin position="393"/>
        <end position="415"/>
    </location>
</feature>
<accession>A0A158QYW4</accession>
<evidence type="ECO:0000256" key="6">
    <source>
        <dbReference type="ARBA" id="ARBA00047475"/>
    </source>
</evidence>